<dbReference type="CDD" id="cd03819">
    <property type="entry name" value="GT4_WavL-like"/>
    <property type="match status" value="1"/>
</dbReference>
<dbReference type="PANTHER" id="PTHR12526:SF635">
    <property type="entry name" value="GLYCOSYL TRANSFERASE GROUP 1"/>
    <property type="match status" value="1"/>
</dbReference>
<gene>
    <name evidence="3" type="ORF">SAMN05444370_106164</name>
</gene>
<dbReference type="Proteomes" id="UP000198703">
    <property type="component" value="Unassembled WGS sequence"/>
</dbReference>
<dbReference type="Gene3D" id="3.40.50.2000">
    <property type="entry name" value="Glycogen Phosphorylase B"/>
    <property type="match status" value="2"/>
</dbReference>
<keyword evidence="3" id="KW-0808">Transferase</keyword>
<dbReference type="Pfam" id="PF00534">
    <property type="entry name" value="Glycos_transf_1"/>
    <property type="match status" value="1"/>
</dbReference>
<sequence>MAPGPSNRSPQPSGAAALRNADRPLTVLQVLPRLDLGGVERGAVEIARAVLAAGGRAMIASAGGRLGPRLMGMGAEFVEGPFASKNPLTIWANAGRLARVVADEGVDVIHARSRAPAWSALMAARRTRTPFVTTWHGVYGDRGFLKRPYNAVMAKGRPTIAISQFIADHIAARCDLPPDQLVIIPRGADVAVFSEDAVGAERAIALARAWSLIEAPEPVVMLPGRLSRWKGQEDFIAAAAKLKAKRGPDFLFLIVGEDGGSGLAGRLFRQAQSLGVLDVVRFGGRCDDMAAAYKLASVVVSASTAPEAFGRVAVEAQAMGRPIIATDHGGARETVEHGRTGWLYPPGDVAALAEAVDAALSLDASARAHMGMAGRARVASRFTVSAMQRATLAVYEQAAGRSFGATLG</sequence>
<dbReference type="GO" id="GO:0016757">
    <property type="term" value="F:glycosyltransferase activity"/>
    <property type="evidence" value="ECO:0007669"/>
    <property type="project" value="InterPro"/>
</dbReference>
<name>A0A1H4C1W9_9RHOB</name>
<dbReference type="InterPro" id="IPR001296">
    <property type="entry name" value="Glyco_trans_1"/>
</dbReference>
<protein>
    <submittedName>
        <fullName evidence="3">Glycosyltransferase involved in cell wall bisynthesis</fullName>
    </submittedName>
</protein>
<organism evidence="3 4">
    <name type="scientific">Rubrimonas cliftonensis</name>
    <dbReference type="NCBI Taxonomy" id="89524"/>
    <lineage>
        <taxon>Bacteria</taxon>
        <taxon>Pseudomonadati</taxon>
        <taxon>Pseudomonadota</taxon>
        <taxon>Alphaproteobacteria</taxon>
        <taxon>Rhodobacterales</taxon>
        <taxon>Paracoccaceae</taxon>
        <taxon>Rubrimonas</taxon>
    </lineage>
</organism>
<dbReference type="OrthoDB" id="5147801at2"/>
<keyword evidence="4" id="KW-1185">Reference proteome</keyword>
<dbReference type="SUPFAM" id="SSF53756">
    <property type="entry name" value="UDP-Glycosyltransferase/glycogen phosphorylase"/>
    <property type="match status" value="1"/>
</dbReference>
<dbReference type="EMBL" id="FNQM01000006">
    <property type="protein sequence ID" value="SEA54445.1"/>
    <property type="molecule type" value="Genomic_DNA"/>
</dbReference>
<evidence type="ECO:0000259" key="2">
    <source>
        <dbReference type="Pfam" id="PF13439"/>
    </source>
</evidence>
<dbReference type="InterPro" id="IPR028098">
    <property type="entry name" value="Glyco_trans_4-like_N"/>
</dbReference>
<feature type="domain" description="Glycosyltransferase subfamily 4-like N-terminal" evidence="2">
    <location>
        <begin position="37"/>
        <end position="191"/>
    </location>
</feature>
<proteinExistence type="predicted"/>
<reference evidence="3 4" key="1">
    <citation type="submission" date="2016-10" db="EMBL/GenBank/DDBJ databases">
        <authorList>
            <person name="de Groot N.N."/>
        </authorList>
    </citation>
    <scope>NUCLEOTIDE SEQUENCE [LARGE SCALE GENOMIC DNA]</scope>
    <source>
        <strain evidence="3 4">DSM 15345</strain>
    </source>
</reference>
<dbReference type="RefSeq" id="WP_093253703.1">
    <property type="nucleotide sequence ID" value="NZ_FNQM01000006.1"/>
</dbReference>
<dbReference type="PANTHER" id="PTHR12526">
    <property type="entry name" value="GLYCOSYLTRANSFERASE"/>
    <property type="match status" value="1"/>
</dbReference>
<evidence type="ECO:0000259" key="1">
    <source>
        <dbReference type="Pfam" id="PF00534"/>
    </source>
</evidence>
<feature type="domain" description="Glycosyl transferase family 1" evidence="1">
    <location>
        <begin position="213"/>
        <end position="376"/>
    </location>
</feature>
<dbReference type="STRING" id="89524.SAMN05444370_106164"/>
<evidence type="ECO:0000313" key="4">
    <source>
        <dbReference type="Proteomes" id="UP000198703"/>
    </source>
</evidence>
<accession>A0A1H4C1W9</accession>
<dbReference type="AlphaFoldDB" id="A0A1H4C1W9"/>
<dbReference type="Pfam" id="PF13439">
    <property type="entry name" value="Glyco_transf_4"/>
    <property type="match status" value="1"/>
</dbReference>
<evidence type="ECO:0000313" key="3">
    <source>
        <dbReference type="EMBL" id="SEA54445.1"/>
    </source>
</evidence>